<sequence length="595" mass="67989">MANKVGATQVYETQPMKLYDENIENNGVIAPYNLCPKGVYILNMCTTIANTFLLSSINIFVQLSKASGQVYSWGNNCEELGRTCATQAEASRPGIISFQTKIMQICSGNNHILALDVNGVVYSWGRNEAGQLGQNDLDPVSLPKEVEFFKKSPVVQIYAGGDSSYAITKKGSLFAWGDNSNNQLGLGDGDHSSPQQVIQTPWDNAREVKIVYGKNNLGYLFNIDNITKEQENQVVSMQLKEAQEEIMKLQQKFNEQQSLSAKQPAIVEKTMGEDQLLKNIQAQIQSATGQSNSQENTLKLTAEEILQLEKDLQMIMILVDIFAKENELNNQREEVDMQVRKLERSDQGKSAEHELKIKEQKRIKELFQANDNIKNNLLKRQNQSEETKLRKQEELGKQKEKAKDLQNLISLLKVVETDRKITLKKKFLEQNKVDLEKFMEKITHFFREMCDCNIAEIAKKTNQLSGMANIIKQSNEKLSYIKNELLGFKINSSDESYEILSKILDILSDNLNLRKKLNDYMVGVIMMSEEKTQQPIKVQEIQSQQQKKLQQFIEKQQKELQEIGRLQIDGRKYKAQVQSINNMKLKQRDFCFGLI</sequence>
<dbReference type="eggNOG" id="KOG0941">
    <property type="taxonomic scope" value="Eukaryota"/>
</dbReference>
<evidence type="ECO:0000256" key="2">
    <source>
        <dbReference type="SAM" id="Coils"/>
    </source>
</evidence>
<dbReference type="InParanoid" id="A0E0S9"/>
<dbReference type="InterPro" id="IPR051553">
    <property type="entry name" value="Ran_GTPase-activating"/>
</dbReference>
<keyword evidence="4" id="KW-1185">Reference proteome</keyword>
<dbReference type="Gene3D" id="2.130.10.30">
    <property type="entry name" value="Regulator of chromosome condensation 1/beta-lactamase-inhibitor protein II"/>
    <property type="match status" value="1"/>
</dbReference>
<organism evidence="3 4">
    <name type="scientific">Paramecium tetraurelia</name>
    <dbReference type="NCBI Taxonomy" id="5888"/>
    <lineage>
        <taxon>Eukaryota</taxon>
        <taxon>Sar</taxon>
        <taxon>Alveolata</taxon>
        <taxon>Ciliophora</taxon>
        <taxon>Intramacronucleata</taxon>
        <taxon>Oligohymenophorea</taxon>
        <taxon>Peniculida</taxon>
        <taxon>Parameciidae</taxon>
        <taxon>Paramecium</taxon>
    </lineage>
</organism>
<gene>
    <name evidence="3" type="ORF">GSPATT00022064001</name>
</gene>
<dbReference type="RefSeq" id="XP_001456293.1">
    <property type="nucleotide sequence ID" value="XM_001456256.1"/>
</dbReference>
<accession>A0E0S9</accession>
<dbReference type="PROSITE" id="PS00626">
    <property type="entry name" value="RCC1_2"/>
    <property type="match status" value="1"/>
</dbReference>
<name>A0E0S9_PARTE</name>
<dbReference type="SUPFAM" id="SSF50985">
    <property type="entry name" value="RCC1/BLIP-II"/>
    <property type="match status" value="1"/>
</dbReference>
<dbReference type="EMBL" id="CT868652">
    <property type="protein sequence ID" value="CAK88896.1"/>
    <property type="molecule type" value="Genomic_DNA"/>
</dbReference>
<dbReference type="HOGENOM" id="CLU_458913_0_0_1"/>
<dbReference type="GO" id="GO:0005737">
    <property type="term" value="C:cytoplasm"/>
    <property type="evidence" value="ECO:0000318"/>
    <property type="project" value="GO_Central"/>
</dbReference>
<dbReference type="InterPro" id="IPR009091">
    <property type="entry name" value="RCC1/BLIP-II"/>
</dbReference>
<reference evidence="3 4" key="1">
    <citation type="journal article" date="2006" name="Nature">
        <title>Global trends of whole-genome duplications revealed by the ciliate Paramecium tetraurelia.</title>
        <authorList>
            <consortium name="Genoscope"/>
            <person name="Aury J.-M."/>
            <person name="Jaillon O."/>
            <person name="Duret L."/>
            <person name="Noel B."/>
            <person name="Jubin C."/>
            <person name="Porcel B.M."/>
            <person name="Segurens B."/>
            <person name="Daubin V."/>
            <person name="Anthouard V."/>
            <person name="Aiach N."/>
            <person name="Arnaiz O."/>
            <person name="Billaut A."/>
            <person name="Beisson J."/>
            <person name="Blanc I."/>
            <person name="Bouhouche K."/>
            <person name="Camara F."/>
            <person name="Duharcourt S."/>
            <person name="Guigo R."/>
            <person name="Gogendeau D."/>
            <person name="Katinka M."/>
            <person name="Keller A.-M."/>
            <person name="Kissmehl R."/>
            <person name="Klotz C."/>
            <person name="Koll F."/>
            <person name="Le Moue A."/>
            <person name="Lepere C."/>
            <person name="Malinsky S."/>
            <person name="Nowacki M."/>
            <person name="Nowak J.K."/>
            <person name="Plattner H."/>
            <person name="Poulain J."/>
            <person name="Ruiz F."/>
            <person name="Serrano V."/>
            <person name="Zagulski M."/>
            <person name="Dessen P."/>
            <person name="Betermier M."/>
            <person name="Weissenbach J."/>
            <person name="Scarpelli C."/>
            <person name="Schachter V."/>
            <person name="Sperling L."/>
            <person name="Meyer E."/>
            <person name="Cohen J."/>
            <person name="Wincker P."/>
        </authorList>
    </citation>
    <scope>NUCLEOTIDE SEQUENCE [LARGE SCALE GENOMIC DNA]</scope>
    <source>
        <strain evidence="3 4">Stock d4-2</strain>
    </source>
</reference>
<dbReference type="PANTHER" id="PTHR45982:SF1">
    <property type="entry name" value="REGULATOR OF CHROMOSOME CONDENSATION"/>
    <property type="match status" value="1"/>
</dbReference>
<keyword evidence="2" id="KW-0175">Coiled coil</keyword>
<dbReference type="Pfam" id="PF00415">
    <property type="entry name" value="RCC1"/>
    <property type="match status" value="3"/>
</dbReference>
<dbReference type="AlphaFoldDB" id="A0E0S9"/>
<evidence type="ECO:0000256" key="1">
    <source>
        <dbReference type="PROSITE-ProRule" id="PRU00235"/>
    </source>
</evidence>
<evidence type="ECO:0000313" key="3">
    <source>
        <dbReference type="EMBL" id="CAK88896.1"/>
    </source>
</evidence>
<dbReference type="OMA" id="GRTCATQ"/>
<dbReference type="PANTHER" id="PTHR45982">
    <property type="entry name" value="REGULATOR OF CHROMOSOME CONDENSATION"/>
    <property type="match status" value="1"/>
</dbReference>
<feature type="repeat" description="RCC1" evidence="1">
    <location>
        <begin position="68"/>
        <end position="118"/>
    </location>
</feature>
<dbReference type="STRING" id="5888.A0E0S9"/>
<feature type="repeat" description="RCC1" evidence="1">
    <location>
        <begin position="171"/>
        <end position="224"/>
    </location>
</feature>
<feature type="coiled-coil region" evidence="2">
    <location>
        <begin position="225"/>
        <end position="297"/>
    </location>
</feature>
<dbReference type="PRINTS" id="PR00633">
    <property type="entry name" value="RCCNDNSATION"/>
</dbReference>
<protein>
    <submittedName>
        <fullName evidence="3">Uncharacterized protein</fullName>
    </submittedName>
</protein>
<feature type="coiled-coil region" evidence="2">
    <location>
        <begin position="325"/>
        <end position="408"/>
    </location>
</feature>
<dbReference type="InterPro" id="IPR000408">
    <property type="entry name" value="Reg_chr_condens"/>
</dbReference>
<dbReference type="Proteomes" id="UP000000600">
    <property type="component" value="Unassembled WGS sequence"/>
</dbReference>
<dbReference type="OrthoDB" id="310865at2759"/>
<feature type="repeat" description="RCC1" evidence="1">
    <location>
        <begin position="119"/>
        <end position="170"/>
    </location>
</feature>
<dbReference type="PROSITE" id="PS50012">
    <property type="entry name" value="RCC1_3"/>
    <property type="match status" value="3"/>
</dbReference>
<proteinExistence type="predicted"/>
<evidence type="ECO:0000313" key="4">
    <source>
        <dbReference type="Proteomes" id="UP000000600"/>
    </source>
</evidence>
<dbReference type="KEGG" id="ptm:GSPATT00022064001"/>
<dbReference type="GO" id="GO:0007346">
    <property type="term" value="P:regulation of mitotic cell cycle"/>
    <property type="evidence" value="ECO:0000318"/>
    <property type="project" value="GO_Central"/>
</dbReference>
<dbReference type="GeneID" id="5042078"/>
<dbReference type="GO" id="GO:1901673">
    <property type="term" value="P:regulation of mitotic spindle assembly"/>
    <property type="evidence" value="ECO:0000318"/>
    <property type="project" value="GO_Central"/>
</dbReference>